<dbReference type="InterPro" id="IPR011059">
    <property type="entry name" value="Metal-dep_hydrolase_composite"/>
</dbReference>
<dbReference type="InterPro" id="IPR032466">
    <property type="entry name" value="Metal_Hydrolase"/>
</dbReference>
<dbReference type="RefSeq" id="WP_189045085.1">
    <property type="nucleotide sequence ID" value="NZ_BMJQ01000004.1"/>
</dbReference>
<dbReference type="Gene3D" id="3.20.20.140">
    <property type="entry name" value="Metal-dependent hydrolases"/>
    <property type="match status" value="1"/>
</dbReference>
<evidence type="ECO:0000259" key="1">
    <source>
        <dbReference type="Pfam" id="PF01979"/>
    </source>
</evidence>
<dbReference type="InterPro" id="IPR051781">
    <property type="entry name" value="Metallo-dep_Hydrolase"/>
</dbReference>
<accession>A0A8J3E2V9</accession>
<keyword evidence="3" id="KW-1185">Reference proteome</keyword>
<dbReference type="CDD" id="cd01299">
    <property type="entry name" value="Met_dep_hydrolase_A"/>
    <property type="match status" value="1"/>
</dbReference>
<gene>
    <name evidence="2" type="ORF">GCM10011611_19820</name>
</gene>
<dbReference type="AlphaFoldDB" id="A0A8J3E2V9"/>
<sequence>MSGILFTGGRFLDVRAGVVKDGIDLLVEGDRIKEVSDTPIKAATARRVDLGGKVLMPGLIDAHIHIFLSEVNIQHLAGVPLTLLAAKAGVMMRNMLMRGFTTVRDTGGGDWGMQVASETGLVEGPRLFISGQAISQTGGHGDFRNRTQTEIECGCCSGLTYTTRIVDGVPEMIRAVRDELRKGANQIKIMVSGGVASQSDPLDSLQFRLDEIAAATEEARNWGSYVCAHAYSAEAVKRAVGQGVRSIEHGNLIDQEAVDLMKEKGAFLVPTLVAYDAMRRRGRDFGLTEYSLAKNEVVLEAGLRSLDMCRKTGVPICYGSDLLGQLQDDQSREFLIRSEVMPATEVIQSATVVNARLLQREGQLGELVPGAYADLLVVDGDPTRDLSLFQDQGAHIPAIMKAGRFYKNALGA</sequence>
<feature type="domain" description="Amidohydrolase-related" evidence="1">
    <location>
        <begin position="54"/>
        <end position="390"/>
    </location>
</feature>
<dbReference type="InterPro" id="IPR057744">
    <property type="entry name" value="OTAase-like"/>
</dbReference>
<dbReference type="GO" id="GO:0016810">
    <property type="term" value="F:hydrolase activity, acting on carbon-nitrogen (but not peptide) bonds"/>
    <property type="evidence" value="ECO:0007669"/>
    <property type="project" value="InterPro"/>
</dbReference>
<comment type="caution">
    <text evidence="2">The sequence shown here is derived from an EMBL/GenBank/DDBJ whole genome shotgun (WGS) entry which is preliminary data.</text>
</comment>
<dbReference type="SUPFAM" id="SSF51338">
    <property type="entry name" value="Composite domain of metallo-dependent hydrolases"/>
    <property type="match status" value="2"/>
</dbReference>
<dbReference type="PANTHER" id="PTHR43135:SF3">
    <property type="entry name" value="ALPHA-D-RIBOSE 1-METHYLPHOSPHONATE 5-TRIPHOSPHATE DIPHOSPHATASE"/>
    <property type="match status" value="1"/>
</dbReference>
<dbReference type="InterPro" id="IPR006680">
    <property type="entry name" value="Amidohydro-rel"/>
</dbReference>
<dbReference type="Proteomes" id="UP000646365">
    <property type="component" value="Unassembled WGS sequence"/>
</dbReference>
<name>A0A8J3E2V9_9PROT</name>
<evidence type="ECO:0000313" key="2">
    <source>
        <dbReference type="EMBL" id="GGF14112.1"/>
    </source>
</evidence>
<dbReference type="PANTHER" id="PTHR43135">
    <property type="entry name" value="ALPHA-D-RIBOSE 1-METHYLPHOSPHONATE 5-TRIPHOSPHATE DIPHOSPHATASE"/>
    <property type="match status" value="1"/>
</dbReference>
<organism evidence="2 3">
    <name type="scientific">Aliidongia dinghuensis</name>
    <dbReference type="NCBI Taxonomy" id="1867774"/>
    <lineage>
        <taxon>Bacteria</taxon>
        <taxon>Pseudomonadati</taxon>
        <taxon>Pseudomonadota</taxon>
        <taxon>Alphaproteobacteria</taxon>
        <taxon>Rhodospirillales</taxon>
        <taxon>Dongiaceae</taxon>
        <taxon>Aliidongia</taxon>
    </lineage>
</organism>
<reference evidence="2" key="1">
    <citation type="journal article" date="2014" name="Int. J. Syst. Evol. Microbiol.">
        <title>Complete genome sequence of Corynebacterium casei LMG S-19264T (=DSM 44701T), isolated from a smear-ripened cheese.</title>
        <authorList>
            <consortium name="US DOE Joint Genome Institute (JGI-PGF)"/>
            <person name="Walter F."/>
            <person name="Albersmeier A."/>
            <person name="Kalinowski J."/>
            <person name="Ruckert C."/>
        </authorList>
    </citation>
    <scope>NUCLEOTIDE SEQUENCE</scope>
    <source>
        <strain evidence="2">CGMCC 1.15725</strain>
    </source>
</reference>
<dbReference type="Pfam" id="PF01979">
    <property type="entry name" value="Amidohydro_1"/>
    <property type="match status" value="1"/>
</dbReference>
<dbReference type="Gene3D" id="2.30.40.10">
    <property type="entry name" value="Urease, subunit C, domain 1"/>
    <property type="match status" value="1"/>
</dbReference>
<dbReference type="SUPFAM" id="SSF51556">
    <property type="entry name" value="Metallo-dependent hydrolases"/>
    <property type="match status" value="1"/>
</dbReference>
<evidence type="ECO:0000313" key="3">
    <source>
        <dbReference type="Proteomes" id="UP000646365"/>
    </source>
</evidence>
<dbReference type="EMBL" id="BMJQ01000004">
    <property type="protein sequence ID" value="GGF14112.1"/>
    <property type="molecule type" value="Genomic_DNA"/>
</dbReference>
<reference evidence="2" key="2">
    <citation type="submission" date="2020-09" db="EMBL/GenBank/DDBJ databases">
        <authorList>
            <person name="Sun Q."/>
            <person name="Zhou Y."/>
        </authorList>
    </citation>
    <scope>NUCLEOTIDE SEQUENCE</scope>
    <source>
        <strain evidence="2">CGMCC 1.15725</strain>
    </source>
</reference>
<proteinExistence type="predicted"/>
<protein>
    <submittedName>
        <fullName evidence="2">Peptidase M38</fullName>
    </submittedName>
</protein>